<dbReference type="Gene3D" id="1.10.10.60">
    <property type="entry name" value="Homeodomain-like"/>
    <property type="match status" value="2"/>
</dbReference>
<reference evidence="4 5" key="1">
    <citation type="journal article" date="2012" name="Science">
        <title>The Paleozoic origin of enzymatic lignin decomposition reconstructed from 31 fungal genomes.</title>
        <authorList>
            <person name="Floudas D."/>
            <person name="Binder M."/>
            <person name="Riley R."/>
            <person name="Barry K."/>
            <person name="Blanchette R.A."/>
            <person name="Henrissat B."/>
            <person name="Martinez A.T."/>
            <person name="Otillar R."/>
            <person name="Spatafora J.W."/>
            <person name="Yadav J.S."/>
            <person name="Aerts A."/>
            <person name="Benoit I."/>
            <person name="Boyd A."/>
            <person name="Carlson A."/>
            <person name="Copeland A."/>
            <person name="Coutinho P.M."/>
            <person name="de Vries R.P."/>
            <person name="Ferreira P."/>
            <person name="Findley K."/>
            <person name="Foster B."/>
            <person name="Gaskell J."/>
            <person name="Glotzer D."/>
            <person name="Gorecki P."/>
            <person name="Heitman J."/>
            <person name="Hesse C."/>
            <person name="Hori C."/>
            <person name="Igarashi K."/>
            <person name="Jurgens J.A."/>
            <person name="Kallen N."/>
            <person name="Kersten P."/>
            <person name="Kohler A."/>
            <person name="Kuees U."/>
            <person name="Kumar T.K.A."/>
            <person name="Kuo A."/>
            <person name="LaButti K."/>
            <person name="Larrondo L.F."/>
            <person name="Lindquist E."/>
            <person name="Ling A."/>
            <person name="Lombard V."/>
            <person name="Lucas S."/>
            <person name="Lundell T."/>
            <person name="Martin R."/>
            <person name="McLaughlin D.J."/>
            <person name="Morgenstern I."/>
            <person name="Morin E."/>
            <person name="Murat C."/>
            <person name="Nagy L.G."/>
            <person name="Nolan M."/>
            <person name="Ohm R.A."/>
            <person name="Patyshakuliyeva A."/>
            <person name="Rokas A."/>
            <person name="Ruiz-Duenas F.J."/>
            <person name="Sabat G."/>
            <person name="Salamov A."/>
            <person name="Samejima M."/>
            <person name="Schmutz J."/>
            <person name="Slot J.C."/>
            <person name="St John F."/>
            <person name="Stenlid J."/>
            <person name="Sun H."/>
            <person name="Sun S."/>
            <person name="Syed K."/>
            <person name="Tsang A."/>
            <person name="Wiebenga A."/>
            <person name="Young D."/>
            <person name="Pisabarro A."/>
            <person name="Eastwood D.C."/>
            <person name="Martin F."/>
            <person name="Cullen D."/>
            <person name="Grigoriev I.V."/>
            <person name="Hibbett D.S."/>
        </authorList>
    </citation>
    <scope>NUCLEOTIDE SEQUENCE</scope>
    <source>
        <strain evidence="5">FP-58527</strain>
    </source>
</reference>
<dbReference type="OrthoDB" id="9909311at2759"/>
<feature type="compositionally biased region" description="Low complexity" evidence="2">
    <location>
        <begin position="198"/>
        <end position="248"/>
    </location>
</feature>
<accession>S8DU49</accession>
<dbReference type="GO" id="GO:0005634">
    <property type="term" value="C:nucleus"/>
    <property type="evidence" value="ECO:0007669"/>
    <property type="project" value="TreeGrafter"/>
</dbReference>
<keyword evidence="5" id="KW-1185">Reference proteome</keyword>
<dbReference type="PANTHER" id="PTHR19303:SF70">
    <property type="entry name" value="HTH CENPB-TYPE DOMAIN-CONTAINING PROTEIN"/>
    <property type="match status" value="1"/>
</dbReference>
<sequence length="517" mass="57265">MDTQYVGGPAGLVYHHTSPFFDHHPRPFPLVHHAQQPMSWQPQQAQTSPPNSSASTSSSLGTPLYSTVEHTADNIDYPSASAPLTQPRSANGYASPSVGESSRPNASFESPQIASSAGPSRLTRRRARTTVQGTSRSYNRRTHSLAFAGQSSRPSSPLRHPPPPPYVSISSDLEGALGIAPYSLAYYEARAASSSVTSSNPRSASPANSVVSMTSSRTSWSSHSASGSQQQRQESPEGQEPQTQQPQQSKERRKSRLWSTDRKKICVFHRDHPGLKQEEIAAHFGVERSTVSKILKEKDRWLNVRDDEKLEVSKWRPTKFPAIENLMRDWLDSVSDDGIVFTDALIRTKARQIADSMGMTEDKFKASSGWVENFKARQGIKKGKFSGVGTDVQKARALGWGYLAVSNEPAFKPPAERPEMMWPPPPPEPIEKMESGPAPIPEPVPLLVQSEDGQTKEVYVMPKVKVVAELDEPETLDDAERLLEALSKFADKRPDIITLDQKEALREMYVNILRHHD</sequence>
<dbReference type="CDD" id="cd00093">
    <property type="entry name" value="HTH_XRE"/>
    <property type="match status" value="1"/>
</dbReference>
<evidence type="ECO:0000256" key="1">
    <source>
        <dbReference type="ARBA" id="ARBA00023125"/>
    </source>
</evidence>
<dbReference type="InParanoid" id="S8DU49"/>
<evidence type="ECO:0000313" key="4">
    <source>
        <dbReference type="EMBL" id="EPS94723.1"/>
    </source>
</evidence>
<evidence type="ECO:0000256" key="2">
    <source>
        <dbReference type="SAM" id="MobiDB-lite"/>
    </source>
</evidence>
<feature type="domain" description="HTH CENPB-type" evidence="3">
    <location>
        <begin position="311"/>
        <end position="384"/>
    </location>
</feature>
<organism evidence="4 5">
    <name type="scientific">Fomitopsis schrenkii</name>
    <name type="common">Brown rot fungus</name>
    <dbReference type="NCBI Taxonomy" id="2126942"/>
    <lineage>
        <taxon>Eukaryota</taxon>
        <taxon>Fungi</taxon>
        <taxon>Dikarya</taxon>
        <taxon>Basidiomycota</taxon>
        <taxon>Agaricomycotina</taxon>
        <taxon>Agaricomycetes</taxon>
        <taxon>Polyporales</taxon>
        <taxon>Fomitopsis</taxon>
    </lineage>
</organism>
<proteinExistence type="predicted"/>
<feature type="compositionally biased region" description="Polar residues" evidence="2">
    <location>
        <begin position="82"/>
        <end position="118"/>
    </location>
</feature>
<dbReference type="Pfam" id="PF03221">
    <property type="entry name" value="HTH_Tnp_Tc5"/>
    <property type="match status" value="1"/>
</dbReference>
<dbReference type="InterPro" id="IPR006600">
    <property type="entry name" value="HTH_CenpB_DNA-bd_dom"/>
</dbReference>
<dbReference type="GO" id="GO:0003677">
    <property type="term" value="F:DNA binding"/>
    <property type="evidence" value="ECO:0007669"/>
    <property type="project" value="UniProtKB-KW"/>
</dbReference>
<protein>
    <recommendedName>
        <fullName evidence="3">HTH CENPB-type domain-containing protein</fullName>
    </recommendedName>
</protein>
<evidence type="ECO:0000313" key="5">
    <source>
        <dbReference type="Proteomes" id="UP000015241"/>
    </source>
</evidence>
<dbReference type="InterPro" id="IPR009057">
    <property type="entry name" value="Homeodomain-like_sf"/>
</dbReference>
<feature type="region of interest" description="Disordered" evidence="2">
    <location>
        <begin position="193"/>
        <end position="258"/>
    </location>
</feature>
<dbReference type="InterPro" id="IPR050863">
    <property type="entry name" value="CenT-Element_Derived"/>
</dbReference>
<dbReference type="eggNOG" id="ENOG502QQS7">
    <property type="taxonomic scope" value="Eukaryota"/>
</dbReference>
<dbReference type="HOGENOM" id="CLU_522860_0_0_1"/>
<evidence type="ECO:0000259" key="3">
    <source>
        <dbReference type="PROSITE" id="PS51253"/>
    </source>
</evidence>
<dbReference type="PROSITE" id="PS51253">
    <property type="entry name" value="HTH_CENPB"/>
    <property type="match status" value="1"/>
</dbReference>
<feature type="region of interest" description="Disordered" evidence="2">
    <location>
        <begin position="35"/>
        <end position="169"/>
    </location>
</feature>
<dbReference type="Proteomes" id="UP000015241">
    <property type="component" value="Unassembled WGS sequence"/>
</dbReference>
<gene>
    <name evidence="4" type="ORF">FOMPIDRAFT_101801</name>
</gene>
<dbReference type="AlphaFoldDB" id="S8DU49"/>
<feature type="compositionally biased region" description="Low complexity" evidence="2">
    <location>
        <begin position="35"/>
        <end position="59"/>
    </location>
</feature>
<feature type="compositionally biased region" description="Polar residues" evidence="2">
    <location>
        <begin position="60"/>
        <end position="69"/>
    </location>
</feature>
<dbReference type="PANTHER" id="PTHR19303">
    <property type="entry name" value="TRANSPOSON"/>
    <property type="match status" value="1"/>
</dbReference>
<dbReference type="EMBL" id="KE504224">
    <property type="protein sequence ID" value="EPS94723.1"/>
    <property type="molecule type" value="Genomic_DNA"/>
</dbReference>
<keyword evidence="1" id="KW-0238">DNA-binding</keyword>
<dbReference type="InterPro" id="IPR001387">
    <property type="entry name" value="Cro/C1-type_HTH"/>
</dbReference>
<name>S8DU49_FOMSC</name>
<dbReference type="SMART" id="SM00674">
    <property type="entry name" value="CENPB"/>
    <property type="match status" value="1"/>
</dbReference>
<dbReference type="SUPFAM" id="SSF46689">
    <property type="entry name" value="Homeodomain-like"/>
    <property type="match status" value="2"/>
</dbReference>